<keyword evidence="1" id="KW-0805">Transcription regulation</keyword>
<dbReference type="InterPro" id="IPR029016">
    <property type="entry name" value="GAF-like_dom_sf"/>
</dbReference>
<dbReference type="Pfam" id="PF01614">
    <property type="entry name" value="IclR_C"/>
    <property type="match status" value="1"/>
</dbReference>
<protein>
    <submittedName>
        <fullName evidence="6">IclR family transcriptional regulator NdgR</fullName>
    </submittedName>
</protein>
<dbReference type="EMBL" id="AP035884">
    <property type="protein sequence ID" value="BFP53468.1"/>
    <property type="molecule type" value="Genomic_DNA"/>
</dbReference>
<sequence>MTAVAPERVDAVSGVGVLDKASLLLEVMELGPASLAELVARTGLKRPTVHRLATALERLRLVARDRRGRFVLGPRLGDMAVEAGRDRLVAAAGPVLGRLRDRVGASARLYRRHGDLRVCVAAAECGAQLPPVPVGAALPMHAGAAAQVLVAWEAPELLFRSLRGARFTAATLTCVRQQGWAQTVGADDAERETASVAVPVRGPGNRVVAAVCVAGPVSRLGRRPGRQYGAAAIDAAVQLGAGLTV</sequence>
<dbReference type="PROSITE" id="PS51078">
    <property type="entry name" value="ICLR_ED"/>
    <property type="match status" value="1"/>
</dbReference>
<dbReference type="KEGG" id="stcm:SCMC78_32750"/>
<evidence type="ECO:0000313" key="6">
    <source>
        <dbReference type="EMBL" id="BFP53468.1"/>
    </source>
</evidence>
<dbReference type="SMART" id="SM00346">
    <property type="entry name" value="HTH_ICLR"/>
    <property type="match status" value="1"/>
</dbReference>
<dbReference type="PANTHER" id="PTHR30136">
    <property type="entry name" value="HELIX-TURN-HELIX TRANSCRIPTIONAL REGULATOR, ICLR FAMILY"/>
    <property type="match status" value="1"/>
</dbReference>
<dbReference type="GO" id="GO:0003677">
    <property type="term" value="F:DNA binding"/>
    <property type="evidence" value="ECO:0007669"/>
    <property type="project" value="UniProtKB-KW"/>
</dbReference>
<keyword evidence="2" id="KW-0238">DNA-binding</keyword>
<dbReference type="AlphaFoldDB" id="A0AB33KIL4"/>
<dbReference type="InterPro" id="IPR050707">
    <property type="entry name" value="HTH_MetabolicPath_Reg"/>
</dbReference>
<dbReference type="InterPro" id="IPR005471">
    <property type="entry name" value="Tscrpt_reg_IclR_N"/>
</dbReference>
<evidence type="ECO:0000256" key="2">
    <source>
        <dbReference type="ARBA" id="ARBA00023125"/>
    </source>
</evidence>
<dbReference type="PROSITE" id="PS51077">
    <property type="entry name" value="HTH_ICLR"/>
    <property type="match status" value="1"/>
</dbReference>
<dbReference type="PANTHER" id="PTHR30136:SF39">
    <property type="entry name" value="TRANSCRIPTIONAL REGULATORY PROTEIN"/>
    <property type="match status" value="1"/>
</dbReference>
<dbReference type="Pfam" id="PF09339">
    <property type="entry name" value="HTH_IclR"/>
    <property type="match status" value="1"/>
</dbReference>
<keyword evidence="3" id="KW-0804">Transcription</keyword>
<organism evidence="6">
    <name type="scientific">Streptomyces sp. CMC78</name>
    <dbReference type="NCBI Taxonomy" id="3231512"/>
    <lineage>
        <taxon>Bacteria</taxon>
        <taxon>Bacillati</taxon>
        <taxon>Actinomycetota</taxon>
        <taxon>Actinomycetes</taxon>
        <taxon>Kitasatosporales</taxon>
        <taxon>Streptomycetaceae</taxon>
        <taxon>Streptomyces</taxon>
    </lineage>
</organism>
<evidence type="ECO:0000256" key="1">
    <source>
        <dbReference type="ARBA" id="ARBA00023015"/>
    </source>
</evidence>
<gene>
    <name evidence="6" type="primary">ndgR_2</name>
    <name evidence="6" type="ORF">SCMC78_32750</name>
</gene>
<feature type="domain" description="HTH iclR-type" evidence="4">
    <location>
        <begin position="15"/>
        <end position="74"/>
    </location>
</feature>
<evidence type="ECO:0000259" key="4">
    <source>
        <dbReference type="PROSITE" id="PS51077"/>
    </source>
</evidence>
<evidence type="ECO:0000256" key="3">
    <source>
        <dbReference type="ARBA" id="ARBA00023163"/>
    </source>
</evidence>
<dbReference type="GO" id="GO:0003700">
    <property type="term" value="F:DNA-binding transcription factor activity"/>
    <property type="evidence" value="ECO:0007669"/>
    <property type="project" value="TreeGrafter"/>
</dbReference>
<reference evidence="6" key="1">
    <citation type="submission" date="2024-07" db="EMBL/GenBank/DDBJ databases">
        <title>Complete genome sequences of cellulolytic bacteria, Kitasatospora sp. CMC57 and Streptomyces sp. CMC78, isolated from Japanese agricultural soil.</title>
        <authorList>
            <person name="Hashimoto T."/>
            <person name="Ito M."/>
            <person name="Iwamoto M."/>
            <person name="Fukahori D."/>
            <person name="Shoda T."/>
            <person name="Sakoda M."/>
            <person name="Morohoshi T."/>
            <person name="Mitsuboshi M."/>
            <person name="Nishizawa T."/>
        </authorList>
    </citation>
    <scope>NUCLEOTIDE SEQUENCE</scope>
    <source>
        <strain evidence="6">CMC78</strain>
    </source>
</reference>
<dbReference type="SUPFAM" id="SSF55781">
    <property type="entry name" value="GAF domain-like"/>
    <property type="match status" value="1"/>
</dbReference>
<name>A0AB33KIL4_9ACTN</name>
<dbReference type="InterPro" id="IPR036390">
    <property type="entry name" value="WH_DNA-bd_sf"/>
</dbReference>
<dbReference type="InterPro" id="IPR014757">
    <property type="entry name" value="Tscrpt_reg_IclR_C"/>
</dbReference>
<dbReference type="Gene3D" id="1.10.10.10">
    <property type="entry name" value="Winged helix-like DNA-binding domain superfamily/Winged helix DNA-binding domain"/>
    <property type="match status" value="1"/>
</dbReference>
<proteinExistence type="predicted"/>
<evidence type="ECO:0000259" key="5">
    <source>
        <dbReference type="PROSITE" id="PS51078"/>
    </source>
</evidence>
<dbReference type="SUPFAM" id="SSF46785">
    <property type="entry name" value="Winged helix' DNA-binding domain"/>
    <property type="match status" value="1"/>
</dbReference>
<feature type="domain" description="IclR-ED" evidence="5">
    <location>
        <begin position="75"/>
        <end position="245"/>
    </location>
</feature>
<accession>A0AB33KIL4</accession>
<dbReference type="GO" id="GO:0045892">
    <property type="term" value="P:negative regulation of DNA-templated transcription"/>
    <property type="evidence" value="ECO:0007669"/>
    <property type="project" value="TreeGrafter"/>
</dbReference>
<dbReference type="Gene3D" id="3.30.450.40">
    <property type="match status" value="1"/>
</dbReference>
<dbReference type="InterPro" id="IPR036388">
    <property type="entry name" value="WH-like_DNA-bd_sf"/>
</dbReference>